<dbReference type="SMART" id="SM00877">
    <property type="entry name" value="BMC"/>
    <property type="match status" value="1"/>
</dbReference>
<feature type="domain" description="BMC" evidence="5">
    <location>
        <begin position="3"/>
        <end position="89"/>
    </location>
</feature>
<dbReference type="Gene3D" id="3.30.70.1710">
    <property type="match status" value="1"/>
</dbReference>
<evidence type="ECO:0000313" key="6">
    <source>
        <dbReference type="EMBL" id="NME28414.1"/>
    </source>
</evidence>
<dbReference type="InterPro" id="IPR044872">
    <property type="entry name" value="CcmK/CsoS1_BMC"/>
</dbReference>
<evidence type="ECO:0000256" key="2">
    <source>
        <dbReference type="ARBA" id="ARBA00024446"/>
    </source>
</evidence>
<name>A0A848BVY6_9FIRM</name>
<dbReference type="EMBL" id="JABAFG010000010">
    <property type="protein sequence ID" value="NME28414.1"/>
    <property type="molecule type" value="Genomic_DNA"/>
</dbReference>
<feature type="compositionally biased region" description="Polar residues" evidence="4">
    <location>
        <begin position="131"/>
        <end position="140"/>
    </location>
</feature>
<feature type="region of interest" description="Disordered" evidence="4">
    <location>
        <begin position="85"/>
        <end position="105"/>
    </location>
</feature>
<dbReference type="PANTHER" id="PTHR33941:SF11">
    <property type="entry name" value="BACTERIAL MICROCOMPARTMENT SHELL PROTEIN PDUJ"/>
    <property type="match status" value="1"/>
</dbReference>
<comment type="similarity">
    <text evidence="3">Belongs to the bacterial microcompartments protein family.</text>
</comment>
<dbReference type="AlphaFoldDB" id="A0A848BVY6"/>
<dbReference type="InterPro" id="IPR037233">
    <property type="entry name" value="CcmK-like_sf"/>
</dbReference>
<dbReference type="PROSITE" id="PS51930">
    <property type="entry name" value="BMC_2"/>
    <property type="match status" value="1"/>
</dbReference>
<accession>A0A848BVY6</accession>
<dbReference type="CDD" id="cd07045">
    <property type="entry name" value="BMC_CcmK_like"/>
    <property type="match status" value="1"/>
</dbReference>
<organism evidence="6 7">
    <name type="scientific">Megasphaera hexanoica</name>
    <dbReference type="NCBI Taxonomy" id="1675036"/>
    <lineage>
        <taxon>Bacteria</taxon>
        <taxon>Bacillati</taxon>
        <taxon>Bacillota</taxon>
        <taxon>Negativicutes</taxon>
        <taxon>Veillonellales</taxon>
        <taxon>Veillonellaceae</taxon>
        <taxon>Megasphaera</taxon>
    </lineage>
</organism>
<dbReference type="SUPFAM" id="SSF143414">
    <property type="entry name" value="CcmK-like"/>
    <property type="match status" value="1"/>
</dbReference>
<protein>
    <submittedName>
        <fullName evidence="6">BMC domain-containing protein</fullName>
    </submittedName>
</protein>
<dbReference type="InterPro" id="IPR000249">
    <property type="entry name" value="BMC_dom"/>
</dbReference>
<dbReference type="Pfam" id="PF00936">
    <property type="entry name" value="BMC"/>
    <property type="match status" value="1"/>
</dbReference>
<comment type="subcellular location">
    <subcellularLocation>
        <location evidence="1">Bacterial microcompartment</location>
    </subcellularLocation>
</comment>
<evidence type="ECO:0000259" key="5">
    <source>
        <dbReference type="PROSITE" id="PS51930"/>
    </source>
</evidence>
<reference evidence="6 7" key="1">
    <citation type="submission" date="2020-04" db="EMBL/GenBank/DDBJ databases">
        <authorList>
            <person name="Hitch T.C.A."/>
            <person name="Wylensek D."/>
            <person name="Clavel T."/>
        </authorList>
    </citation>
    <scope>NUCLEOTIDE SEQUENCE [LARGE SCALE GENOMIC DNA]</scope>
    <source>
        <strain evidence="6 7">Oil-RF-744-FAT-WT-6-1</strain>
    </source>
</reference>
<evidence type="ECO:0000256" key="1">
    <source>
        <dbReference type="ARBA" id="ARBA00024322"/>
    </source>
</evidence>
<feature type="region of interest" description="Disordered" evidence="4">
    <location>
        <begin position="118"/>
        <end position="146"/>
    </location>
</feature>
<dbReference type="InterPro" id="IPR050575">
    <property type="entry name" value="BMC_shell"/>
</dbReference>
<evidence type="ECO:0000256" key="3">
    <source>
        <dbReference type="PROSITE-ProRule" id="PRU01278"/>
    </source>
</evidence>
<keyword evidence="2" id="KW-1283">Bacterial microcompartment</keyword>
<evidence type="ECO:0000256" key="4">
    <source>
        <dbReference type="SAM" id="MobiDB-lite"/>
    </source>
</evidence>
<dbReference type="Proteomes" id="UP000591071">
    <property type="component" value="Unassembled WGS sequence"/>
</dbReference>
<comment type="caution">
    <text evidence="6">The sequence shown here is derived from an EMBL/GenBank/DDBJ whole genome shotgun (WGS) entry which is preliminary data.</text>
</comment>
<dbReference type="GO" id="GO:0031469">
    <property type="term" value="C:bacterial microcompartment"/>
    <property type="evidence" value="ECO:0007669"/>
    <property type="project" value="UniProtKB-SubCell"/>
</dbReference>
<sequence>MDALGMIETRGLVAAIECADVMLKAADVVLSGRTLVGGGLVTVCVSGDVGAVKASVDAGEAAVLHLGKDLLISRHVIPRPDAAIAGILPSNGPDKPDPPDPVPSKEGLALAEERIDASGAETGTGAADTVSPETWQGTDTTPKEEAPEVSFEDIDFKNFHKAEADALAVQPGVNLDGVFRKMPVPALRRLVREYTDIGLTGRAVSRAKKAVLLRLLADYYNGSRKQLV</sequence>
<proteinExistence type="inferred from homology"/>
<evidence type="ECO:0000313" key="7">
    <source>
        <dbReference type="Proteomes" id="UP000591071"/>
    </source>
</evidence>
<gene>
    <name evidence="6" type="ORF">HF872_07225</name>
</gene>
<dbReference type="PANTHER" id="PTHR33941">
    <property type="entry name" value="PROPANEDIOL UTILIZATION PROTEIN PDUA"/>
    <property type="match status" value="1"/>
</dbReference>